<accession>A0A2U8FV15</accession>
<protein>
    <recommendedName>
        <fullName evidence="11">Methyl-accepting chemotaxis protein</fullName>
    </recommendedName>
</protein>
<evidence type="ECO:0008006" key="11">
    <source>
        <dbReference type="Google" id="ProtNLM"/>
    </source>
</evidence>
<dbReference type="InterPro" id="IPR024478">
    <property type="entry name" value="HlyB_4HB_MCP"/>
</dbReference>
<evidence type="ECO:0000256" key="5">
    <source>
        <dbReference type="SAM" id="MobiDB-lite"/>
    </source>
</evidence>
<dbReference type="RefSeq" id="WP_109038024.1">
    <property type="nucleotide sequence ID" value="NZ_CP029210.1"/>
</dbReference>
<evidence type="ECO:0000256" key="2">
    <source>
        <dbReference type="ARBA" id="ARBA00022481"/>
    </source>
</evidence>
<dbReference type="InterPro" id="IPR004090">
    <property type="entry name" value="Chemotax_Me-accpt_rcpt"/>
</dbReference>
<dbReference type="PANTHER" id="PTHR43531:SF14">
    <property type="entry name" value="METHYL-ACCEPTING CHEMOTAXIS PROTEIN I-RELATED"/>
    <property type="match status" value="1"/>
</dbReference>
<dbReference type="GO" id="GO:0004888">
    <property type="term" value="F:transmembrane signaling receptor activity"/>
    <property type="evidence" value="ECO:0007669"/>
    <property type="project" value="InterPro"/>
</dbReference>
<comment type="subcellular location">
    <subcellularLocation>
        <location evidence="1">Membrane</location>
    </subcellularLocation>
</comment>
<dbReference type="InterPro" id="IPR047347">
    <property type="entry name" value="YvaQ-like_sensor"/>
</dbReference>
<dbReference type="InterPro" id="IPR051310">
    <property type="entry name" value="MCP_chemotaxis"/>
</dbReference>
<dbReference type="Proteomes" id="UP000244892">
    <property type="component" value="Chromosome"/>
</dbReference>
<name>A0A2U8FV15_9BURK</name>
<dbReference type="Pfam" id="PF00672">
    <property type="entry name" value="HAMP"/>
    <property type="match status" value="1"/>
</dbReference>
<evidence type="ECO:0000313" key="10">
    <source>
        <dbReference type="Proteomes" id="UP000244892"/>
    </source>
</evidence>
<keyword evidence="6" id="KW-0472">Membrane</keyword>
<evidence type="ECO:0000313" key="9">
    <source>
        <dbReference type="EMBL" id="AWI54905.1"/>
    </source>
</evidence>
<gene>
    <name evidence="9" type="ORF">DEH84_16860</name>
</gene>
<dbReference type="PROSITE" id="PS50885">
    <property type="entry name" value="HAMP"/>
    <property type="match status" value="1"/>
</dbReference>
<organism evidence="9 10">
    <name type="scientific">Aquabacterium olei</name>
    <dbReference type="NCBI Taxonomy" id="1296669"/>
    <lineage>
        <taxon>Bacteria</taxon>
        <taxon>Pseudomonadati</taxon>
        <taxon>Pseudomonadota</taxon>
        <taxon>Betaproteobacteria</taxon>
        <taxon>Burkholderiales</taxon>
        <taxon>Aquabacterium</taxon>
    </lineage>
</organism>
<feature type="domain" description="Methyl-accepting transducer" evidence="7">
    <location>
        <begin position="267"/>
        <end position="496"/>
    </location>
</feature>
<evidence type="ECO:0000259" key="8">
    <source>
        <dbReference type="PROSITE" id="PS50885"/>
    </source>
</evidence>
<reference evidence="9 10" key="1">
    <citation type="submission" date="2018-05" db="EMBL/GenBank/DDBJ databases">
        <title>complete genome sequence of Aquabacterium olei NBRC 110486.</title>
        <authorList>
            <person name="Tang B."/>
            <person name="Chang J."/>
            <person name="Zhang L."/>
            <person name="Yang H."/>
        </authorList>
    </citation>
    <scope>NUCLEOTIDE SEQUENCE [LARGE SCALE GENOMIC DNA]</scope>
    <source>
        <strain evidence="9 10">NBRC 110486</strain>
    </source>
</reference>
<dbReference type="GO" id="GO:0006935">
    <property type="term" value="P:chemotaxis"/>
    <property type="evidence" value="ECO:0007669"/>
    <property type="project" value="InterPro"/>
</dbReference>
<feature type="domain" description="HAMP" evidence="8">
    <location>
        <begin position="210"/>
        <end position="262"/>
    </location>
</feature>
<evidence type="ECO:0000259" key="7">
    <source>
        <dbReference type="PROSITE" id="PS50111"/>
    </source>
</evidence>
<sequence length="605" mass="63225">MSRLSIGQRLALGFALVLFLCVLTTGIGLWRLHETARETADMMQTPLAKERLVSDWYANVNAGVRRTAAIARSSDPSLVAFFAEDVAEASKASSHYQKSIEALLATPREREVFGEVGTHRKQFIAVRDRIAEHKKAGRVDEAGADLNQHFMPAAKAYLGGMQALQALQREEIDHRAKDIATLNAASAKLLWALGVLTLLLGGAVSWLITRSITTPLHEAVKAAQRVAAGDLTGRLETARADETGVLLRALHDMQERLVAVVGRVRGNAESVATASSEIAHGNLDLSQRTETQAAALQQTAATMDQLSSTVRHNADNARQANQLASGASSVAQRGGEVVGQVVDTMRGIQQSSGKIGDIISVIDGIAFQTNILALNAAVEAARAGEQGRGFAVVAGEVRALAQRSASAAREIKTLITDSLQQVDQGTTLVDQAGQTMGEIVDAIRRVSDIVAEISAASTEQSTGVSQVGQAVSQMDQATQQNAALVEESAAAAESLKQQARQLVDAVAVFRLDGGAGAMAALPAAVAPVAPQASRVTPRAVAPRAGTQPVASTQAVAQAARAPVLTDGVKGPARSPARPAAAPPVSAAPARPVAATAPSDDDWETF</sequence>
<dbReference type="Pfam" id="PF00015">
    <property type="entry name" value="MCPsignal"/>
    <property type="match status" value="1"/>
</dbReference>
<comment type="similarity">
    <text evidence="3">Belongs to the methyl-accepting chemotaxis (MCP) protein family.</text>
</comment>
<evidence type="ECO:0000256" key="6">
    <source>
        <dbReference type="SAM" id="Phobius"/>
    </source>
</evidence>
<dbReference type="KEGG" id="aon:DEH84_16860"/>
<dbReference type="SUPFAM" id="SSF58104">
    <property type="entry name" value="Methyl-accepting chemotaxis protein (MCP) signaling domain"/>
    <property type="match status" value="1"/>
</dbReference>
<feature type="transmembrane region" description="Helical" evidence="6">
    <location>
        <begin position="189"/>
        <end position="208"/>
    </location>
</feature>
<dbReference type="FunFam" id="1.10.287.950:FF:000001">
    <property type="entry name" value="Methyl-accepting chemotaxis sensory transducer"/>
    <property type="match status" value="1"/>
</dbReference>
<dbReference type="SMART" id="SM00283">
    <property type="entry name" value="MA"/>
    <property type="match status" value="1"/>
</dbReference>
<dbReference type="PRINTS" id="PR00260">
    <property type="entry name" value="CHEMTRNSDUCR"/>
</dbReference>
<dbReference type="GO" id="GO:0005886">
    <property type="term" value="C:plasma membrane"/>
    <property type="evidence" value="ECO:0007669"/>
    <property type="project" value="TreeGrafter"/>
</dbReference>
<feature type="compositionally biased region" description="Low complexity" evidence="5">
    <location>
        <begin position="560"/>
        <end position="597"/>
    </location>
</feature>
<dbReference type="CDD" id="cd19411">
    <property type="entry name" value="MCP2201-like_sensor"/>
    <property type="match status" value="1"/>
</dbReference>
<dbReference type="SMART" id="SM00304">
    <property type="entry name" value="HAMP"/>
    <property type="match status" value="1"/>
</dbReference>
<keyword evidence="6" id="KW-0812">Transmembrane</keyword>
<keyword evidence="4" id="KW-0807">Transducer</keyword>
<dbReference type="PROSITE" id="PS50111">
    <property type="entry name" value="CHEMOTAXIS_TRANSDUC_2"/>
    <property type="match status" value="1"/>
</dbReference>
<proteinExistence type="inferred from homology"/>
<dbReference type="EMBL" id="CP029210">
    <property type="protein sequence ID" value="AWI54905.1"/>
    <property type="molecule type" value="Genomic_DNA"/>
</dbReference>
<dbReference type="AlphaFoldDB" id="A0A2U8FV15"/>
<dbReference type="CDD" id="cd06225">
    <property type="entry name" value="HAMP"/>
    <property type="match status" value="1"/>
</dbReference>
<keyword evidence="2" id="KW-0488">Methylation</keyword>
<dbReference type="GO" id="GO:0007165">
    <property type="term" value="P:signal transduction"/>
    <property type="evidence" value="ECO:0007669"/>
    <property type="project" value="UniProtKB-KW"/>
</dbReference>
<dbReference type="PANTHER" id="PTHR43531">
    <property type="entry name" value="PROTEIN ICFG"/>
    <property type="match status" value="1"/>
</dbReference>
<dbReference type="Gene3D" id="1.10.287.950">
    <property type="entry name" value="Methyl-accepting chemotaxis protein"/>
    <property type="match status" value="1"/>
</dbReference>
<keyword evidence="10" id="KW-1185">Reference proteome</keyword>
<dbReference type="Pfam" id="PF12729">
    <property type="entry name" value="4HB_MCP_1"/>
    <property type="match status" value="1"/>
</dbReference>
<dbReference type="OrthoDB" id="5441488at2"/>
<evidence type="ECO:0000256" key="3">
    <source>
        <dbReference type="ARBA" id="ARBA00029447"/>
    </source>
</evidence>
<dbReference type="CDD" id="cd11386">
    <property type="entry name" value="MCP_signal"/>
    <property type="match status" value="1"/>
</dbReference>
<keyword evidence="6" id="KW-1133">Transmembrane helix</keyword>
<dbReference type="InterPro" id="IPR004089">
    <property type="entry name" value="MCPsignal_dom"/>
</dbReference>
<feature type="region of interest" description="Disordered" evidence="5">
    <location>
        <begin position="560"/>
        <end position="605"/>
    </location>
</feature>
<dbReference type="InterPro" id="IPR003660">
    <property type="entry name" value="HAMP_dom"/>
</dbReference>
<evidence type="ECO:0000256" key="1">
    <source>
        <dbReference type="ARBA" id="ARBA00004370"/>
    </source>
</evidence>
<evidence type="ECO:0000256" key="4">
    <source>
        <dbReference type="PROSITE-ProRule" id="PRU00284"/>
    </source>
</evidence>